<keyword evidence="5 7" id="KW-1133">Transmembrane helix</keyword>
<evidence type="ECO:0000256" key="7">
    <source>
        <dbReference type="SAM" id="Phobius"/>
    </source>
</evidence>
<feature type="transmembrane region" description="Helical" evidence="7">
    <location>
        <begin position="261"/>
        <end position="281"/>
    </location>
</feature>
<evidence type="ECO:0000256" key="3">
    <source>
        <dbReference type="ARBA" id="ARBA00022475"/>
    </source>
</evidence>
<organism evidence="9 10">
    <name type="scientific">Luteolibacter rhizosphaerae</name>
    <dbReference type="NCBI Taxonomy" id="2989719"/>
    <lineage>
        <taxon>Bacteria</taxon>
        <taxon>Pseudomonadati</taxon>
        <taxon>Verrucomicrobiota</taxon>
        <taxon>Verrucomicrobiia</taxon>
        <taxon>Verrucomicrobiales</taxon>
        <taxon>Verrucomicrobiaceae</taxon>
        <taxon>Luteolibacter</taxon>
    </lineage>
</organism>
<feature type="transmembrane region" description="Helical" evidence="7">
    <location>
        <begin position="293"/>
        <end position="313"/>
    </location>
</feature>
<keyword evidence="9" id="KW-0808">Transferase</keyword>
<evidence type="ECO:0000313" key="10">
    <source>
        <dbReference type="Proteomes" id="UP001165653"/>
    </source>
</evidence>
<dbReference type="PANTHER" id="PTHR40074:SF2">
    <property type="entry name" value="O-ACETYLTRANSFERASE WECH"/>
    <property type="match status" value="1"/>
</dbReference>
<feature type="transmembrane region" description="Helical" evidence="7">
    <location>
        <begin position="72"/>
        <end position="92"/>
    </location>
</feature>
<reference evidence="9" key="1">
    <citation type="submission" date="2022-10" db="EMBL/GenBank/DDBJ databases">
        <title>Luteolibacter sp. GHJ8, whole genome shotgun sequencing project.</title>
        <authorList>
            <person name="Zhao G."/>
            <person name="Shen L."/>
        </authorList>
    </citation>
    <scope>NUCLEOTIDE SEQUENCE</scope>
    <source>
        <strain evidence="9">GHJ8</strain>
    </source>
</reference>
<feature type="transmembrane region" description="Helical" evidence="7">
    <location>
        <begin position="211"/>
        <end position="229"/>
    </location>
</feature>
<evidence type="ECO:0000256" key="4">
    <source>
        <dbReference type="ARBA" id="ARBA00022692"/>
    </source>
</evidence>
<dbReference type="RefSeq" id="WP_264511335.1">
    <property type="nucleotide sequence ID" value="NZ_JAPDDR010000002.1"/>
</dbReference>
<sequence>MSSSVTLPTHGTKPLSTSTAALAAKRDPSIDIARLCAAFLIVLFHAGESYSMAGGPDIGGNPPWLIVGNLSLWGRVPFFFFLAGCFAARSLAKPGASAGGFVSSRIKGLGIPYLFWNGVSLAMLWVALRAGASFSSEPVLTTGAALGKLTGIFFMPANGPLWFIRDLILASLLAPLLRKLGPWLLVPSISLIILPEIPLEWMERGCPRPSSFGYFGIGMLLSYLPKGIFGKLFPNLGLGLLLCLSLGVVHSIWHLTPSRFGGVSVGAMGILLTGCYIHRSFPRIAEFMARHSSASFIVFAANVPFFAVARFLYPRVEGKIGYLPYFFGLAVLFFVLALVAHHLIRGYFPRLLVLISGGR</sequence>
<keyword evidence="9" id="KW-0012">Acyltransferase</keyword>
<evidence type="ECO:0000313" key="9">
    <source>
        <dbReference type="EMBL" id="MCW1912683.1"/>
    </source>
</evidence>
<name>A0ABT3FYM3_9BACT</name>
<dbReference type="InterPro" id="IPR002656">
    <property type="entry name" value="Acyl_transf_3_dom"/>
</dbReference>
<feature type="domain" description="Acyltransferase 3" evidence="8">
    <location>
        <begin position="28"/>
        <end position="340"/>
    </location>
</feature>
<evidence type="ECO:0000256" key="5">
    <source>
        <dbReference type="ARBA" id="ARBA00022989"/>
    </source>
</evidence>
<dbReference type="GO" id="GO:0016746">
    <property type="term" value="F:acyltransferase activity"/>
    <property type="evidence" value="ECO:0007669"/>
    <property type="project" value="UniProtKB-KW"/>
</dbReference>
<evidence type="ECO:0000256" key="2">
    <source>
        <dbReference type="ARBA" id="ARBA00007400"/>
    </source>
</evidence>
<keyword evidence="3" id="KW-1003">Cell membrane</keyword>
<feature type="transmembrane region" description="Helical" evidence="7">
    <location>
        <begin position="236"/>
        <end position="255"/>
    </location>
</feature>
<dbReference type="Proteomes" id="UP001165653">
    <property type="component" value="Unassembled WGS sequence"/>
</dbReference>
<evidence type="ECO:0000256" key="6">
    <source>
        <dbReference type="ARBA" id="ARBA00023136"/>
    </source>
</evidence>
<proteinExistence type="inferred from homology"/>
<keyword evidence="4 7" id="KW-0812">Transmembrane</keyword>
<keyword evidence="10" id="KW-1185">Reference proteome</keyword>
<feature type="transmembrane region" description="Helical" evidence="7">
    <location>
        <begin position="180"/>
        <end position="199"/>
    </location>
</feature>
<accession>A0ABT3FYM3</accession>
<feature type="transmembrane region" description="Helical" evidence="7">
    <location>
        <begin position="113"/>
        <end position="132"/>
    </location>
</feature>
<keyword evidence="6 7" id="KW-0472">Membrane</keyword>
<comment type="caution">
    <text evidence="9">The sequence shown here is derived from an EMBL/GenBank/DDBJ whole genome shotgun (WGS) entry which is preliminary data.</text>
</comment>
<evidence type="ECO:0000256" key="1">
    <source>
        <dbReference type="ARBA" id="ARBA00004651"/>
    </source>
</evidence>
<feature type="transmembrane region" description="Helical" evidence="7">
    <location>
        <begin position="325"/>
        <end position="344"/>
    </location>
</feature>
<comment type="subcellular location">
    <subcellularLocation>
        <location evidence="1">Cell membrane</location>
        <topology evidence="1">Multi-pass membrane protein</topology>
    </subcellularLocation>
</comment>
<protein>
    <submittedName>
        <fullName evidence="9">Acyltransferase</fullName>
    </submittedName>
</protein>
<dbReference type="Pfam" id="PF01757">
    <property type="entry name" value="Acyl_transf_3"/>
    <property type="match status" value="1"/>
</dbReference>
<gene>
    <name evidence="9" type="ORF">OJ996_03795</name>
</gene>
<comment type="similarity">
    <text evidence="2">Belongs to the acyltransferase 3 family.</text>
</comment>
<dbReference type="PANTHER" id="PTHR40074">
    <property type="entry name" value="O-ACETYLTRANSFERASE WECH"/>
    <property type="match status" value="1"/>
</dbReference>
<evidence type="ECO:0000259" key="8">
    <source>
        <dbReference type="Pfam" id="PF01757"/>
    </source>
</evidence>
<feature type="transmembrane region" description="Helical" evidence="7">
    <location>
        <begin position="152"/>
        <end position="173"/>
    </location>
</feature>
<dbReference type="EMBL" id="JAPDDR010000002">
    <property type="protein sequence ID" value="MCW1912683.1"/>
    <property type="molecule type" value="Genomic_DNA"/>
</dbReference>